<dbReference type="Pfam" id="PF13432">
    <property type="entry name" value="TPR_16"/>
    <property type="match status" value="1"/>
</dbReference>
<dbReference type="OrthoDB" id="9766710at2"/>
<evidence type="ECO:0000256" key="2">
    <source>
        <dbReference type="ARBA" id="ARBA00022803"/>
    </source>
</evidence>
<keyword evidence="5" id="KW-1185">Reference proteome</keyword>
<dbReference type="InterPro" id="IPR051012">
    <property type="entry name" value="CellSynth/LPSAsmb/PSIAsmb"/>
</dbReference>
<evidence type="ECO:0000313" key="4">
    <source>
        <dbReference type="EMBL" id="RLK51478.1"/>
    </source>
</evidence>
<comment type="caution">
    <text evidence="4">The sequence shown here is derived from an EMBL/GenBank/DDBJ whole genome shotgun (WGS) entry which is preliminary data.</text>
</comment>
<gene>
    <name evidence="4" type="ORF">DFR31_1420</name>
</gene>
<accession>A0A498CGM5</accession>
<name>A0A498CGM5_9GAMM</name>
<dbReference type="SMART" id="SM00028">
    <property type="entry name" value="TPR"/>
    <property type="match status" value="7"/>
</dbReference>
<dbReference type="AlphaFoldDB" id="A0A498CGM5"/>
<dbReference type="PANTHER" id="PTHR45586">
    <property type="entry name" value="TPR REPEAT-CONTAINING PROTEIN PA4667"/>
    <property type="match status" value="1"/>
</dbReference>
<dbReference type="PROSITE" id="PS51257">
    <property type="entry name" value="PROKAR_LIPOPROTEIN"/>
    <property type="match status" value="1"/>
</dbReference>
<evidence type="ECO:0000256" key="3">
    <source>
        <dbReference type="PROSITE-ProRule" id="PRU00339"/>
    </source>
</evidence>
<reference evidence="4 5" key="1">
    <citation type="submission" date="2018-10" db="EMBL/GenBank/DDBJ databases">
        <title>Genomic Encyclopedia of Type Strains, Phase IV (KMG-IV): sequencing the most valuable type-strain genomes for metagenomic binning, comparative biology and taxonomic classification.</title>
        <authorList>
            <person name="Goeker M."/>
        </authorList>
    </citation>
    <scope>NUCLEOTIDE SEQUENCE [LARGE SCALE GENOMIC DNA]</scope>
    <source>
        <strain evidence="4 5">DSM 12769</strain>
    </source>
</reference>
<dbReference type="EMBL" id="RCDA01000001">
    <property type="protein sequence ID" value="RLK51478.1"/>
    <property type="molecule type" value="Genomic_DNA"/>
</dbReference>
<organism evidence="4 5">
    <name type="scientific">Alkalispirillum mobile</name>
    <dbReference type="NCBI Taxonomy" id="85925"/>
    <lineage>
        <taxon>Bacteria</taxon>
        <taxon>Pseudomonadati</taxon>
        <taxon>Pseudomonadota</taxon>
        <taxon>Gammaproteobacteria</taxon>
        <taxon>Chromatiales</taxon>
        <taxon>Ectothiorhodospiraceae</taxon>
        <taxon>Alkalispirillum</taxon>
    </lineage>
</organism>
<dbReference type="InterPro" id="IPR019734">
    <property type="entry name" value="TPR_rpt"/>
</dbReference>
<proteinExistence type="predicted"/>
<dbReference type="Proteomes" id="UP000275461">
    <property type="component" value="Unassembled WGS sequence"/>
</dbReference>
<dbReference type="Pfam" id="PF13424">
    <property type="entry name" value="TPR_12"/>
    <property type="match status" value="1"/>
</dbReference>
<feature type="repeat" description="TPR" evidence="3">
    <location>
        <begin position="407"/>
        <end position="440"/>
    </location>
</feature>
<dbReference type="PROSITE" id="PS50005">
    <property type="entry name" value="TPR"/>
    <property type="match status" value="2"/>
</dbReference>
<dbReference type="Gene3D" id="1.25.40.10">
    <property type="entry name" value="Tetratricopeptide repeat domain"/>
    <property type="match status" value="4"/>
</dbReference>
<dbReference type="PANTHER" id="PTHR45586:SF1">
    <property type="entry name" value="LIPOPOLYSACCHARIDE ASSEMBLY PROTEIN B"/>
    <property type="match status" value="1"/>
</dbReference>
<keyword evidence="1" id="KW-0677">Repeat</keyword>
<keyword evidence="2 3" id="KW-0802">TPR repeat</keyword>
<protein>
    <submittedName>
        <fullName evidence="4">Flp pilus assembly protein TadD</fullName>
    </submittedName>
</protein>
<dbReference type="SUPFAM" id="SSF48452">
    <property type="entry name" value="TPR-like"/>
    <property type="match status" value="4"/>
</dbReference>
<dbReference type="RefSeq" id="WP_121441889.1">
    <property type="nucleotide sequence ID" value="NZ_RCDA01000001.1"/>
</dbReference>
<dbReference type="InterPro" id="IPR011990">
    <property type="entry name" value="TPR-like_helical_dom_sf"/>
</dbReference>
<sequence>MQIDRLRQLIRPRVGPRQVLPVALALALVLALAGCASVQPEPTEPRAESPVQLVDDLPDWQEVGKALLLYHMLVAEIARQQGDTEQALAAYLEAMHLTRDTRPAEQAAQLAIIRGQVDEALRALQRWDELDDDNAEVDRLLGLLYLRSGDGEQAYHHLSQYLGALDGEVREAFRGLGELLGREAQPALALQVLGELAEEYSGHASAQVALSQAALQLGERETALEAARKAGELDPDWRVPRMLEVQALVNLGRAESAIDVVERLLAEDAEDRSLRMLHARLLVNLGHRERALEEFRVLMAQRPDDLEVAYGAALLATDLDRYDEAREYWQFIAKRSYQRAEAFYRLGRIAEEEGDLTEAEGWYERVPGEYWTDAQLALARLEMERDDTEAAHARLAAVREQRPAEQTRAWVQEAHLLSQRGEPGAAAELLDEALEAEPGDHGLLYARALARVQLDDLAGAEADLRAILEDEPDDAHALNALGYTLADAGERLEEARELIGRALELEPDHPAILDSKGWVLYRQGKPEEALDYLERAWARQPDPEIGAHLGEVLWTLEREAEARAIWEAAQEIDDEHPVLQETLERLLP</sequence>
<evidence type="ECO:0000313" key="5">
    <source>
        <dbReference type="Proteomes" id="UP000275461"/>
    </source>
</evidence>
<evidence type="ECO:0000256" key="1">
    <source>
        <dbReference type="ARBA" id="ARBA00022737"/>
    </source>
</evidence>
<dbReference type="Pfam" id="PF13181">
    <property type="entry name" value="TPR_8"/>
    <property type="match status" value="1"/>
</dbReference>
<feature type="repeat" description="TPR" evidence="3">
    <location>
        <begin position="204"/>
        <end position="237"/>
    </location>
</feature>